<keyword evidence="1" id="KW-1133">Transmembrane helix</keyword>
<keyword evidence="3" id="KW-1185">Reference proteome</keyword>
<keyword evidence="1" id="KW-0812">Transmembrane</keyword>
<reference evidence="2 3" key="1">
    <citation type="submission" date="2017-06" db="EMBL/GenBank/DDBJ databases">
        <authorList>
            <person name="Kim H.J."/>
            <person name="Triplett B.A."/>
        </authorList>
    </citation>
    <scope>NUCLEOTIDE SEQUENCE [LARGE SCALE GENOMIC DNA]</scope>
    <source>
        <strain evidence="2 3">CGMCC 4.1858</strain>
    </source>
</reference>
<feature type="transmembrane region" description="Helical" evidence="1">
    <location>
        <begin position="288"/>
        <end position="310"/>
    </location>
</feature>
<evidence type="ECO:0000313" key="3">
    <source>
        <dbReference type="Proteomes" id="UP000198280"/>
    </source>
</evidence>
<name>A0A239IZX9_9ACTN</name>
<evidence type="ECO:0008006" key="4">
    <source>
        <dbReference type="Google" id="ProtNLM"/>
    </source>
</evidence>
<dbReference type="Proteomes" id="UP000198280">
    <property type="component" value="Unassembled WGS sequence"/>
</dbReference>
<dbReference type="OrthoDB" id="4070506at2"/>
<dbReference type="EMBL" id="FZOF01000012">
    <property type="protein sequence ID" value="SNS98952.1"/>
    <property type="molecule type" value="Genomic_DNA"/>
</dbReference>
<dbReference type="AlphaFoldDB" id="A0A239IZX9"/>
<dbReference type="Gene3D" id="1.25.40.10">
    <property type="entry name" value="Tetratricopeptide repeat domain"/>
    <property type="match status" value="1"/>
</dbReference>
<evidence type="ECO:0000313" key="2">
    <source>
        <dbReference type="EMBL" id="SNS98952.1"/>
    </source>
</evidence>
<proteinExistence type="predicted"/>
<evidence type="ECO:0000256" key="1">
    <source>
        <dbReference type="SAM" id="Phobius"/>
    </source>
</evidence>
<dbReference type="InterPro" id="IPR011990">
    <property type="entry name" value="TPR-like_helical_dom_sf"/>
</dbReference>
<dbReference type="SUPFAM" id="SSF48452">
    <property type="entry name" value="TPR-like"/>
    <property type="match status" value="1"/>
</dbReference>
<gene>
    <name evidence="2" type="ORF">SAMN05216252_1127</name>
</gene>
<organism evidence="2 3">
    <name type="scientific">Actinacidiphila glaucinigra</name>
    <dbReference type="NCBI Taxonomy" id="235986"/>
    <lineage>
        <taxon>Bacteria</taxon>
        <taxon>Bacillati</taxon>
        <taxon>Actinomycetota</taxon>
        <taxon>Actinomycetes</taxon>
        <taxon>Kitasatosporales</taxon>
        <taxon>Streptomycetaceae</taxon>
        <taxon>Actinacidiphila</taxon>
    </lineage>
</organism>
<protein>
    <recommendedName>
        <fullName evidence="4">Tetratricopeptide repeat protein</fullName>
    </recommendedName>
</protein>
<accession>A0A239IZX9</accession>
<dbReference type="RefSeq" id="WP_089225793.1">
    <property type="nucleotide sequence ID" value="NZ_FZOF01000012.1"/>
</dbReference>
<keyword evidence="1" id="KW-0472">Membrane</keyword>
<feature type="transmembrane region" description="Helical" evidence="1">
    <location>
        <begin position="355"/>
        <end position="379"/>
    </location>
</feature>
<feature type="transmembrane region" description="Helical" evidence="1">
    <location>
        <begin position="193"/>
        <end position="224"/>
    </location>
</feature>
<feature type="transmembrane region" description="Helical" evidence="1">
    <location>
        <begin position="330"/>
        <end position="349"/>
    </location>
</feature>
<sequence length="387" mass="40731">MAQDDAVTADRVFGLCERGRFEMAHSLVDDAFVARNGSFGYLVRARVFAYEQRADRAREAVDWALAHAEPGDPDPPLLAGLVLLMLGDAHAALGLGRRVAAADPREWRAQVLVADSCRMLSRRPEAVAAARRAVLIAPREAEAHVALARALDLSLRPAARAERRTVVARALELGASPGDVAGRRRWPRVVPALLVVVLVLFADPWVLAGGVAVLTALAGALWLLQARRSGSTGRGRLQTVRALARAELNGDPARARAAALTTGAWLPVLPFAATGLAAASAADGTPWPLPAVLGVAAAAVAVLLAAARAVRWWYGDAFLQRDFLPSRHAVLQLTAVAALVGTVVALYVAGAASTALWSAVTVAHVLWCVVGMLIPVLALNRARRAAG</sequence>
<feature type="transmembrane region" description="Helical" evidence="1">
    <location>
        <begin position="264"/>
        <end position="282"/>
    </location>
</feature>